<evidence type="ECO:0000313" key="3">
    <source>
        <dbReference type="Proteomes" id="UP000747542"/>
    </source>
</evidence>
<evidence type="ECO:0000313" key="2">
    <source>
        <dbReference type="EMBL" id="KAG7154323.1"/>
    </source>
</evidence>
<feature type="region of interest" description="Disordered" evidence="1">
    <location>
        <begin position="41"/>
        <end position="105"/>
    </location>
</feature>
<evidence type="ECO:0000256" key="1">
    <source>
        <dbReference type="SAM" id="MobiDB-lite"/>
    </source>
</evidence>
<gene>
    <name evidence="2" type="ORF">Hamer_G017514</name>
</gene>
<keyword evidence="3" id="KW-1185">Reference proteome</keyword>
<feature type="compositionally biased region" description="Basic and acidic residues" evidence="1">
    <location>
        <begin position="50"/>
        <end position="63"/>
    </location>
</feature>
<proteinExistence type="predicted"/>
<accession>A0A8J5JCF3</accession>
<dbReference type="EMBL" id="JAHLQT010044465">
    <property type="protein sequence ID" value="KAG7154323.1"/>
    <property type="molecule type" value="Genomic_DNA"/>
</dbReference>
<name>A0A8J5JCF3_HOMAM</name>
<organism evidence="2 3">
    <name type="scientific">Homarus americanus</name>
    <name type="common">American lobster</name>
    <dbReference type="NCBI Taxonomy" id="6706"/>
    <lineage>
        <taxon>Eukaryota</taxon>
        <taxon>Metazoa</taxon>
        <taxon>Ecdysozoa</taxon>
        <taxon>Arthropoda</taxon>
        <taxon>Crustacea</taxon>
        <taxon>Multicrustacea</taxon>
        <taxon>Malacostraca</taxon>
        <taxon>Eumalacostraca</taxon>
        <taxon>Eucarida</taxon>
        <taxon>Decapoda</taxon>
        <taxon>Pleocyemata</taxon>
        <taxon>Astacidea</taxon>
        <taxon>Nephropoidea</taxon>
        <taxon>Nephropidae</taxon>
        <taxon>Homarus</taxon>
    </lineage>
</organism>
<reference evidence="2" key="1">
    <citation type="journal article" date="2021" name="Sci. Adv.">
        <title>The American lobster genome reveals insights on longevity, neural, and immune adaptations.</title>
        <authorList>
            <person name="Polinski J.M."/>
            <person name="Zimin A.V."/>
            <person name="Clark K.F."/>
            <person name="Kohn A.B."/>
            <person name="Sadowski N."/>
            <person name="Timp W."/>
            <person name="Ptitsyn A."/>
            <person name="Khanna P."/>
            <person name="Romanova D.Y."/>
            <person name="Williams P."/>
            <person name="Greenwood S.J."/>
            <person name="Moroz L.L."/>
            <person name="Walt D.R."/>
            <person name="Bodnar A.G."/>
        </authorList>
    </citation>
    <scope>NUCLEOTIDE SEQUENCE</scope>
    <source>
        <strain evidence="2">GMGI-L3</strain>
    </source>
</reference>
<dbReference type="Proteomes" id="UP000747542">
    <property type="component" value="Unassembled WGS sequence"/>
</dbReference>
<comment type="caution">
    <text evidence="2">The sequence shown here is derived from an EMBL/GenBank/DDBJ whole genome shotgun (WGS) entry which is preliminary data.</text>
</comment>
<protein>
    <submittedName>
        <fullName evidence="2">Putative Retinal dehydrogenase 1-like</fullName>
    </submittedName>
</protein>
<dbReference type="AlphaFoldDB" id="A0A8J5JCF3"/>
<sequence length="121" mass="13497">MMLFQGCYDVCLPQTPFGGYKQSGHGRELCGRASRCKLETGMETDSTVGVRERLGADSDEDRRPRTKTPLDAPRRHSSIVDEDIAGRARKTPRNTGRIHSSTQKKTRVDIVSRLMFCASPV</sequence>
<feature type="compositionally biased region" description="Polar residues" evidence="1">
    <location>
        <begin position="93"/>
        <end position="103"/>
    </location>
</feature>